<dbReference type="InterPro" id="IPR037482">
    <property type="entry name" value="ST1585_MBL-fold"/>
</dbReference>
<evidence type="ECO:0000313" key="2">
    <source>
        <dbReference type="EMBL" id="MBB1087885.1"/>
    </source>
</evidence>
<dbReference type="PANTHER" id="PTHR42951:SF22">
    <property type="entry name" value="METALLO BETA-LACTAMASE SUPERFAMILY LIPOPROTEIN"/>
    <property type="match status" value="1"/>
</dbReference>
<feature type="domain" description="Metallo-beta-lactamase" evidence="1">
    <location>
        <begin position="57"/>
        <end position="262"/>
    </location>
</feature>
<dbReference type="Proteomes" id="UP000552587">
    <property type="component" value="Unassembled WGS sequence"/>
</dbReference>
<dbReference type="SMART" id="SM00849">
    <property type="entry name" value="Lactamase_B"/>
    <property type="match status" value="1"/>
</dbReference>
<comment type="caution">
    <text evidence="2">The sequence shown here is derived from an EMBL/GenBank/DDBJ whole genome shotgun (WGS) entry which is preliminary data.</text>
</comment>
<dbReference type="CDD" id="cd07726">
    <property type="entry name" value="ST1585-like_MBL-fold"/>
    <property type="match status" value="1"/>
</dbReference>
<dbReference type="AlphaFoldDB" id="A0A7W3YE30"/>
<sequence length="351" mass="37562">MAPGARHRGGLRRLPGRDGGGVPVAAALVARRGPGGGDVNAGHGIVAIDTGFHRPCFDAAYLLVERGRAAFVDCGTNHSVPRMLGALGRAGLKPADVDWLVLTHVHLDHAGGAGALMRELPNARLLVHPRGAPHMIDPSRLIAGATAVYGEAEMTRSYGEILPVPAARVVEAPEGFAFDLAGRPLHCIDTPGHARHHLCLWDARSRCWFTGDTFGLSYRELDTGNGPFILPTTTPVQFDPEALKTSIGRLLETGPIGMYLTHFGRVEPPQALARVLCERIDATVETTRHVLSVPQADPHGRLVQALRALYLQATRAHGVDLPDAQVIDLLGVDIELNAQGLQVWWAKTHGA</sequence>
<accession>A0A7W3YE30</accession>
<gene>
    <name evidence="2" type="ORF">H4F99_05205</name>
</gene>
<protein>
    <submittedName>
        <fullName evidence="2">MBL fold metallo-hydrolase</fullName>
    </submittedName>
</protein>
<dbReference type="SUPFAM" id="SSF56281">
    <property type="entry name" value="Metallo-hydrolase/oxidoreductase"/>
    <property type="match status" value="1"/>
</dbReference>
<dbReference type="InterPro" id="IPR001279">
    <property type="entry name" value="Metallo-B-lactamas"/>
</dbReference>
<dbReference type="Gene3D" id="3.60.15.10">
    <property type="entry name" value="Ribonuclease Z/Hydroxyacylglutathione hydrolase-like"/>
    <property type="match status" value="1"/>
</dbReference>
<dbReference type="InterPro" id="IPR050855">
    <property type="entry name" value="NDM-1-like"/>
</dbReference>
<keyword evidence="2" id="KW-0378">Hydrolase</keyword>
<dbReference type="GO" id="GO:0016787">
    <property type="term" value="F:hydrolase activity"/>
    <property type="evidence" value="ECO:0007669"/>
    <property type="project" value="UniProtKB-KW"/>
</dbReference>
<evidence type="ECO:0000259" key="1">
    <source>
        <dbReference type="SMART" id="SM00849"/>
    </source>
</evidence>
<dbReference type="InterPro" id="IPR036866">
    <property type="entry name" value="RibonucZ/Hydroxyglut_hydro"/>
</dbReference>
<dbReference type="PANTHER" id="PTHR42951">
    <property type="entry name" value="METALLO-BETA-LACTAMASE DOMAIN-CONTAINING"/>
    <property type="match status" value="1"/>
</dbReference>
<dbReference type="Pfam" id="PF00753">
    <property type="entry name" value="Lactamase_B"/>
    <property type="match status" value="1"/>
</dbReference>
<dbReference type="EMBL" id="JACHTE010000003">
    <property type="protein sequence ID" value="MBB1087885.1"/>
    <property type="molecule type" value="Genomic_DNA"/>
</dbReference>
<organism evidence="2 3">
    <name type="scientific">Marilutibacter penaei</name>
    <dbReference type="NCBI Taxonomy" id="2759900"/>
    <lineage>
        <taxon>Bacteria</taxon>
        <taxon>Pseudomonadati</taxon>
        <taxon>Pseudomonadota</taxon>
        <taxon>Gammaproteobacteria</taxon>
        <taxon>Lysobacterales</taxon>
        <taxon>Lysobacteraceae</taxon>
        <taxon>Marilutibacter</taxon>
    </lineage>
</organism>
<evidence type="ECO:0000313" key="3">
    <source>
        <dbReference type="Proteomes" id="UP000552587"/>
    </source>
</evidence>
<name>A0A7W3YE30_9GAMM</name>
<keyword evidence="3" id="KW-1185">Reference proteome</keyword>
<reference evidence="2 3" key="1">
    <citation type="submission" date="2020-07" db="EMBL/GenBank/DDBJ databases">
        <authorList>
            <person name="Xu S."/>
            <person name="Li A."/>
        </authorList>
    </citation>
    <scope>NUCLEOTIDE SEQUENCE [LARGE SCALE GENOMIC DNA]</scope>
    <source>
        <strain evidence="2 3">SG-8</strain>
    </source>
</reference>
<proteinExistence type="predicted"/>